<accession>A0A6V7H2W0</accession>
<dbReference type="GO" id="GO:0046872">
    <property type="term" value="F:metal ion binding"/>
    <property type="evidence" value="ECO:0007669"/>
    <property type="project" value="UniProtKB-KW"/>
</dbReference>
<dbReference type="PRINTS" id="PR00176">
    <property type="entry name" value="NANEUSMPORT"/>
</dbReference>
<evidence type="ECO:0000256" key="9">
    <source>
        <dbReference type="PIRSR" id="PIRSR600175-2"/>
    </source>
</evidence>
<evidence type="ECO:0000256" key="4">
    <source>
        <dbReference type="ARBA" id="ARBA00022692"/>
    </source>
</evidence>
<dbReference type="AlphaFoldDB" id="A0A6V7H2W0"/>
<keyword evidence="5 10" id="KW-0769">Symport</keyword>
<evidence type="ECO:0000256" key="10">
    <source>
        <dbReference type="RuleBase" id="RU003732"/>
    </source>
</evidence>
<evidence type="ECO:0000256" key="6">
    <source>
        <dbReference type="ARBA" id="ARBA00022989"/>
    </source>
</evidence>
<feature type="transmembrane region" description="Helical" evidence="12">
    <location>
        <begin position="32"/>
        <end position="51"/>
    </location>
</feature>
<feature type="non-terminal residue" evidence="13">
    <location>
        <position position="1"/>
    </location>
</feature>
<dbReference type="InterPro" id="IPR037272">
    <property type="entry name" value="SNS_sf"/>
</dbReference>
<keyword evidence="14" id="KW-1185">Reference proteome</keyword>
<dbReference type="SUPFAM" id="SSF161070">
    <property type="entry name" value="SNF-like"/>
    <property type="match status" value="1"/>
</dbReference>
<feature type="binding site" evidence="8">
    <location>
        <position position="43"/>
    </location>
    <ligand>
        <name>Na(+)</name>
        <dbReference type="ChEBI" id="CHEBI:29101"/>
        <label>1</label>
    </ligand>
</feature>
<comment type="subcellular location">
    <subcellularLocation>
        <location evidence="1">Membrane</location>
        <topology evidence="1">Multi-pass membrane protein</topology>
    </subcellularLocation>
</comment>
<gene>
    <name evidence="13" type="ORF">MHI_LOCUS378370</name>
</gene>
<reference evidence="13" key="1">
    <citation type="submission" date="2020-07" db="EMBL/GenBank/DDBJ databases">
        <authorList>
            <person name="Nazaruddin N."/>
        </authorList>
    </citation>
    <scope>NUCLEOTIDE SEQUENCE</scope>
</reference>
<keyword evidence="7 12" id="KW-0472">Membrane</keyword>
<keyword evidence="8" id="KW-0915">Sodium</keyword>
<evidence type="ECO:0000256" key="5">
    <source>
        <dbReference type="ARBA" id="ARBA00022847"/>
    </source>
</evidence>
<comment type="similarity">
    <text evidence="2 10">Belongs to the sodium:neurotransmitter symporter (SNF) (TC 2.A.22) family.</text>
</comment>
<protein>
    <recommendedName>
        <fullName evidence="10">Transporter</fullName>
    </recommendedName>
</protein>
<dbReference type="PROSITE" id="PS50267">
    <property type="entry name" value="NA_NEUROTRAN_SYMP_3"/>
    <property type="match status" value="1"/>
</dbReference>
<sequence length="489" mass="54390">QNEDKYSVANSQAPLQAGEEEHPERGTWTGKFDFLLSLLGYSVGLGNVWRFPYLCYSNGGGAFLIPFTVMLIIAGLPLMFMELSLGQYASLGPVAAYKRFCPLLRGLGYGMVLVSSVVMLYYNLIIAWTLYYIFVSVAGAGKLPWSKCEPPWSTEDCFMPEVAEACVSQNMSYFKGKCLNSTQMASMGLTIENITSAIRKPPAEEYFNNHVLGMSSGIEETGSIRPSMAVNLLLAWIIVFLCLSKGVQSSGKVVYFTALFPYVVLIDVMEGDDAALPLGPLQRLASLQRFLAPHLVLVELGEIVNDNGNGQRDYQDTTYTTHTADHLAERGRGVDVAVSDGGHRDARPPKGFWNAYEFGPGLLLLGEVSEAREYEDAHRQEEHQQAQLLVRVAQGEAEALQPGRVAGQLQDPQDPHYTKDLHYPAHVLELVGRVLVRLDKEQRYVVRQYCQQVDHIQTALEELPLVRRRAEPKRVLEGEPRDAHSLHHG</sequence>
<feature type="transmembrane region" description="Helical" evidence="12">
    <location>
        <begin position="106"/>
        <end position="134"/>
    </location>
</feature>
<evidence type="ECO:0000313" key="14">
    <source>
        <dbReference type="Proteomes" id="UP000752696"/>
    </source>
</evidence>
<dbReference type="OrthoDB" id="7616213at2759"/>
<keyword evidence="4 10" id="KW-0812">Transmembrane</keyword>
<dbReference type="PANTHER" id="PTHR11616">
    <property type="entry name" value="SODIUM/CHLORIDE DEPENDENT TRANSPORTER"/>
    <property type="match status" value="1"/>
</dbReference>
<feature type="region of interest" description="Disordered" evidence="11">
    <location>
        <begin position="1"/>
        <end position="25"/>
    </location>
</feature>
<dbReference type="PANTHER" id="PTHR11616:SF313">
    <property type="entry name" value="TRANSPORTER"/>
    <property type="match status" value="1"/>
</dbReference>
<comment type="caution">
    <text evidence="13">The sequence shown here is derived from an EMBL/GenBank/DDBJ whole genome shotgun (WGS) entry which is preliminary data.</text>
</comment>
<feature type="binding site" evidence="8">
    <location>
        <position position="47"/>
    </location>
    <ligand>
        <name>Na(+)</name>
        <dbReference type="ChEBI" id="CHEBI:29101"/>
        <label>1</label>
    </ligand>
</feature>
<evidence type="ECO:0000256" key="8">
    <source>
        <dbReference type="PIRSR" id="PIRSR600175-1"/>
    </source>
</evidence>
<dbReference type="EMBL" id="CAJDYZ010006513">
    <property type="protein sequence ID" value="CAD1473458.1"/>
    <property type="molecule type" value="Genomic_DNA"/>
</dbReference>
<dbReference type="PROSITE" id="PS00610">
    <property type="entry name" value="NA_NEUROTRAN_SYMP_1"/>
    <property type="match status" value="1"/>
</dbReference>
<proteinExistence type="inferred from homology"/>
<name>A0A6V7H2W0_9HYME</name>
<keyword evidence="9" id="KW-1015">Disulfide bond</keyword>
<keyword evidence="8" id="KW-0479">Metal-binding</keyword>
<evidence type="ECO:0000256" key="11">
    <source>
        <dbReference type="SAM" id="MobiDB-lite"/>
    </source>
</evidence>
<evidence type="ECO:0000256" key="7">
    <source>
        <dbReference type="ARBA" id="ARBA00023136"/>
    </source>
</evidence>
<dbReference type="Pfam" id="PF00209">
    <property type="entry name" value="SNF"/>
    <property type="match status" value="1"/>
</dbReference>
<feature type="binding site" evidence="8">
    <location>
        <position position="40"/>
    </location>
    <ligand>
        <name>Na(+)</name>
        <dbReference type="ChEBI" id="CHEBI:29101"/>
        <label>1</label>
    </ligand>
</feature>
<dbReference type="InterPro" id="IPR000175">
    <property type="entry name" value="Na/ntran_symport"/>
</dbReference>
<evidence type="ECO:0000256" key="1">
    <source>
        <dbReference type="ARBA" id="ARBA00004141"/>
    </source>
</evidence>
<dbReference type="GO" id="GO:0005886">
    <property type="term" value="C:plasma membrane"/>
    <property type="evidence" value="ECO:0007669"/>
    <property type="project" value="TreeGrafter"/>
</dbReference>
<feature type="disulfide bond" evidence="9">
    <location>
        <begin position="148"/>
        <end position="157"/>
    </location>
</feature>
<evidence type="ECO:0000256" key="3">
    <source>
        <dbReference type="ARBA" id="ARBA00022448"/>
    </source>
</evidence>
<evidence type="ECO:0000256" key="2">
    <source>
        <dbReference type="ARBA" id="ARBA00006459"/>
    </source>
</evidence>
<keyword evidence="3 10" id="KW-0813">Transport</keyword>
<organism evidence="13 14">
    <name type="scientific">Heterotrigona itama</name>
    <dbReference type="NCBI Taxonomy" id="395501"/>
    <lineage>
        <taxon>Eukaryota</taxon>
        <taxon>Metazoa</taxon>
        <taxon>Ecdysozoa</taxon>
        <taxon>Arthropoda</taxon>
        <taxon>Hexapoda</taxon>
        <taxon>Insecta</taxon>
        <taxon>Pterygota</taxon>
        <taxon>Neoptera</taxon>
        <taxon>Endopterygota</taxon>
        <taxon>Hymenoptera</taxon>
        <taxon>Apocrita</taxon>
        <taxon>Aculeata</taxon>
        <taxon>Apoidea</taxon>
        <taxon>Anthophila</taxon>
        <taxon>Apidae</taxon>
        <taxon>Heterotrigona</taxon>
    </lineage>
</organism>
<dbReference type="GO" id="GO:0015375">
    <property type="term" value="F:glycine:sodium symporter activity"/>
    <property type="evidence" value="ECO:0007669"/>
    <property type="project" value="TreeGrafter"/>
</dbReference>
<dbReference type="Proteomes" id="UP000752696">
    <property type="component" value="Unassembled WGS sequence"/>
</dbReference>
<feature type="transmembrane region" description="Helical" evidence="12">
    <location>
        <begin position="63"/>
        <end position="85"/>
    </location>
</feature>
<evidence type="ECO:0000313" key="13">
    <source>
        <dbReference type="EMBL" id="CAD1473458.1"/>
    </source>
</evidence>
<keyword evidence="6 12" id="KW-1133">Transmembrane helix</keyword>
<evidence type="ECO:0000256" key="12">
    <source>
        <dbReference type="SAM" id="Phobius"/>
    </source>
</evidence>